<dbReference type="InterPro" id="IPR055764">
    <property type="entry name" value="DUF7340"/>
</dbReference>
<protein>
    <recommendedName>
        <fullName evidence="2">DUF7340 domain-containing protein</fullName>
    </recommendedName>
</protein>
<organism evidence="4 5">
    <name type="scientific">Mycobacterium kiyosense</name>
    <dbReference type="NCBI Taxonomy" id="2871094"/>
    <lineage>
        <taxon>Bacteria</taxon>
        <taxon>Bacillati</taxon>
        <taxon>Actinomycetota</taxon>
        <taxon>Actinomycetes</taxon>
        <taxon>Mycobacteriales</taxon>
        <taxon>Mycobacteriaceae</taxon>
        <taxon>Mycobacterium</taxon>
    </lineage>
</organism>
<evidence type="ECO:0000313" key="5">
    <source>
        <dbReference type="Proteomes" id="UP001064782"/>
    </source>
</evidence>
<feature type="domain" description="DUF7340" evidence="2">
    <location>
        <begin position="149"/>
        <end position="210"/>
    </location>
</feature>
<feature type="compositionally biased region" description="Basic and acidic residues" evidence="1">
    <location>
        <begin position="30"/>
        <end position="39"/>
    </location>
</feature>
<gene>
    <name evidence="4" type="ORF">Mkiyose1413_13110</name>
    <name evidence="3" type="ORF">SRL2020028_34180</name>
</gene>
<name>A0A9P3Q209_9MYCO</name>
<feature type="region of interest" description="Disordered" evidence="1">
    <location>
        <begin position="1"/>
        <end position="42"/>
    </location>
</feature>
<evidence type="ECO:0000256" key="1">
    <source>
        <dbReference type="SAM" id="MobiDB-lite"/>
    </source>
</evidence>
<reference evidence="4" key="1">
    <citation type="submission" date="2022-08" db="EMBL/GenBank/DDBJ databases">
        <title>Mycobacterium kiyosense sp. nov., scotochromogenic slow-glowing species isolated from respiratory specimens.</title>
        <authorList>
            <person name="Fukano H."/>
            <person name="Kazumi Y."/>
            <person name="Sakagami N."/>
            <person name="Ato M."/>
            <person name="Mitarai S."/>
            <person name="Hoshino Y."/>
        </authorList>
    </citation>
    <scope>NUCLEOTIDE SEQUENCE</scope>
    <source>
        <strain evidence="4">1413</strain>
        <strain evidence="3">SRL2020-028</strain>
    </source>
</reference>
<dbReference type="Pfam" id="PF24029">
    <property type="entry name" value="DUF7340"/>
    <property type="match status" value="1"/>
</dbReference>
<dbReference type="EMBL" id="BRZI01000005">
    <property type="protein sequence ID" value="GLD29428.1"/>
    <property type="molecule type" value="Genomic_DNA"/>
</dbReference>
<dbReference type="EMBL" id="BRXE01000042">
    <property type="protein sequence ID" value="GLB84162.1"/>
    <property type="molecule type" value="Genomic_DNA"/>
</dbReference>
<keyword evidence="5" id="KW-1185">Reference proteome</keyword>
<evidence type="ECO:0000313" key="4">
    <source>
        <dbReference type="EMBL" id="GLD29428.1"/>
    </source>
</evidence>
<evidence type="ECO:0000313" key="3">
    <source>
        <dbReference type="EMBL" id="GLB84162.1"/>
    </source>
</evidence>
<accession>A0A9P3Q209</accession>
<evidence type="ECO:0000259" key="2">
    <source>
        <dbReference type="Pfam" id="PF24029"/>
    </source>
</evidence>
<dbReference type="AlphaFoldDB" id="A0A9P3Q209"/>
<sequence length="218" mass="23057">MVRTALLHRPCGNHPTTAGVLPRPHQNLPAHERARRTASDGDADTDYAIGHNILYVAFRWSKADHAREVFIERGMAHGVGVCEISETPVLVSRPAAQATTQNRATASQTATSSHSIAGIASRAAETTASMGNVESCCFSVQSLLHPASVKHVSAPCPACGAATAYRRDSAGELVRVPALQIVTETGCTCQVCRHTWGPGLFMHLARVLGFGAPTGVLE</sequence>
<proteinExistence type="predicted"/>
<comment type="caution">
    <text evidence="4">The sequence shown here is derived from an EMBL/GenBank/DDBJ whole genome shotgun (WGS) entry which is preliminary data.</text>
</comment>
<dbReference type="Proteomes" id="UP001165663">
    <property type="component" value="Unassembled WGS sequence"/>
</dbReference>
<dbReference type="Proteomes" id="UP001064782">
    <property type="component" value="Unassembled WGS sequence"/>
</dbReference>